<keyword evidence="2" id="KW-0378">Hydrolase</keyword>
<dbReference type="Gene3D" id="3.40.50.1820">
    <property type="entry name" value="alpha/beta hydrolase"/>
    <property type="match status" value="1"/>
</dbReference>
<dbReference type="PANTHER" id="PTHR46438">
    <property type="entry name" value="ALPHA/BETA-HYDROLASES SUPERFAMILY PROTEIN"/>
    <property type="match status" value="1"/>
</dbReference>
<dbReference type="EMBL" id="BAAABY010000055">
    <property type="protein sequence ID" value="GAA0495783.1"/>
    <property type="molecule type" value="Genomic_DNA"/>
</dbReference>
<reference evidence="2 3" key="1">
    <citation type="journal article" date="2019" name="Int. J. Syst. Evol. Microbiol.">
        <title>The Global Catalogue of Microorganisms (GCM) 10K type strain sequencing project: providing services to taxonomists for standard genome sequencing and annotation.</title>
        <authorList>
            <consortium name="The Broad Institute Genomics Platform"/>
            <consortium name="The Broad Institute Genome Sequencing Center for Infectious Disease"/>
            <person name="Wu L."/>
            <person name="Ma J."/>
        </authorList>
    </citation>
    <scope>NUCLEOTIDE SEQUENCE [LARGE SCALE GENOMIC DNA]</scope>
    <source>
        <strain evidence="2 3">JCM 4805</strain>
    </source>
</reference>
<dbReference type="Proteomes" id="UP001500909">
    <property type="component" value="Unassembled WGS sequence"/>
</dbReference>
<keyword evidence="3" id="KW-1185">Reference proteome</keyword>
<sequence>MGDQVTTELTYESTSRTAEAAGIALHYHEAGPADRPDAPVVIMLHGGGPGASGWSNFGANLPFFARTFRTLLVDQPCFGRSAKPELDRDYFSYSAGAVAALMDELSIGSAHFVGNSLGGGTCVRMALDHPGKVGKLLLMGPGGISLNLFAPDPTEGIKRLFEFQTAPEPTKDQLRAFLGVMAYDPATVTDELVEERWASATDPETRLGNARMAAAFANPEWREDWMLWREAHRITQPTLLTWGREDRTNPLDGALVALKTIPDARLHVFPHCGHWAQTEQADEFNRLAVAFFSQ</sequence>
<feature type="domain" description="AB hydrolase-1" evidence="1">
    <location>
        <begin position="39"/>
        <end position="279"/>
    </location>
</feature>
<dbReference type="GO" id="GO:0016787">
    <property type="term" value="F:hydrolase activity"/>
    <property type="evidence" value="ECO:0007669"/>
    <property type="project" value="UniProtKB-KW"/>
</dbReference>
<dbReference type="PANTHER" id="PTHR46438:SF11">
    <property type="entry name" value="LIPASE-RELATED"/>
    <property type="match status" value="1"/>
</dbReference>
<dbReference type="NCBIfam" id="NF045632">
    <property type="entry name" value="hydroxlase_HsaD"/>
    <property type="match status" value="1"/>
</dbReference>
<dbReference type="InterPro" id="IPR029058">
    <property type="entry name" value="AB_hydrolase_fold"/>
</dbReference>
<proteinExistence type="predicted"/>
<accession>A0ABN1BE88</accession>
<dbReference type="PRINTS" id="PR00111">
    <property type="entry name" value="ABHYDROLASE"/>
</dbReference>
<evidence type="ECO:0000259" key="1">
    <source>
        <dbReference type="Pfam" id="PF00561"/>
    </source>
</evidence>
<evidence type="ECO:0000313" key="3">
    <source>
        <dbReference type="Proteomes" id="UP001500909"/>
    </source>
</evidence>
<dbReference type="SUPFAM" id="SSF53474">
    <property type="entry name" value="alpha/beta-Hydrolases"/>
    <property type="match status" value="1"/>
</dbReference>
<comment type="caution">
    <text evidence="2">The sequence shown here is derived from an EMBL/GenBank/DDBJ whole genome shotgun (WGS) entry which is preliminary data.</text>
</comment>
<dbReference type="InterPro" id="IPR000073">
    <property type="entry name" value="AB_hydrolase_1"/>
</dbReference>
<dbReference type="RefSeq" id="WP_346099655.1">
    <property type="nucleotide sequence ID" value="NZ_BAAABY010000055.1"/>
</dbReference>
<evidence type="ECO:0000313" key="2">
    <source>
        <dbReference type="EMBL" id="GAA0495783.1"/>
    </source>
</evidence>
<name>A0ABN1BE88_9ACTN</name>
<dbReference type="InterPro" id="IPR054676">
    <property type="entry name" value="HsaD"/>
</dbReference>
<gene>
    <name evidence="2" type="ORF">GCM10010361_71500</name>
</gene>
<protein>
    <submittedName>
        <fullName evidence="2">Alpha/beta fold hydrolase</fullName>
    </submittedName>
</protein>
<dbReference type="Pfam" id="PF00561">
    <property type="entry name" value="Abhydrolase_1"/>
    <property type="match status" value="1"/>
</dbReference>
<organism evidence="2 3">
    <name type="scientific">Streptomyces olivaceiscleroticus</name>
    <dbReference type="NCBI Taxonomy" id="68245"/>
    <lineage>
        <taxon>Bacteria</taxon>
        <taxon>Bacillati</taxon>
        <taxon>Actinomycetota</taxon>
        <taxon>Actinomycetes</taxon>
        <taxon>Kitasatosporales</taxon>
        <taxon>Streptomycetaceae</taxon>
        <taxon>Streptomyces</taxon>
    </lineage>
</organism>